<feature type="non-terminal residue" evidence="6">
    <location>
        <position position="1"/>
    </location>
</feature>
<evidence type="ECO:0000256" key="5">
    <source>
        <dbReference type="RuleBase" id="RU364050"/>
    </source>
</evidence>
<keyword evidence="5" id="KW-1133">Transmembrane helix</keyword>
<dbReference type="GO" id="GO:0006351">
    <property type="term" value="P:DNA-templated transcription"/>
    <property type="evidence" value="ECO:0007669"/>
    <property type="project" value="InterPro"/>
</dbReference>
<sequence>RRARQRGKLVWALVTNVLEGRLGERQTRELNNVSIHPSHQNHFNLERGQLQCKTCVAISKSRDKSPKTYVRIDPGDSTSPIVHKILTKPHLCLLTTLKEVQHLHDVKTMPKEMFDEWMSINGGNYQLGVSAQCMLLWETVTQYPCKRTPPGHVDRVMTKYNQHVVRVKQCKRHRGQFVMINWSILRNKRDLAILNELWPWSSEADHTKTNVSAADLVWHLSRHPTFREKYDRWKHLFSTGLYNITICALLVHMIGNEQADKMFNLLEKYRFCCLDMDDYAALFKHISTAIRRTGRWEDGSPASLEERTGCAGWELAIGRSGNKSDWAEEKRKRTQMVVPLGAPTARDKSATTNAEYIVALRRELDLITKQLVRPPGRKESWVDFVENRQRWVASGSTGGERLVMPDGERIRMNKQAYFDSVSKEEMVSWLEDEPKIIGTASEKFEMGKSRAIYGTGVRDYAIVAYVMDGVEEHLYNIDGVESGLTGFDAIATMVRRLQVVSEPRVECTMVDYADFNYQHTLEAQGAVFDSLADALAQQQHHPDKVRASRWVAAALLEQYCKFPQDKGKMTKVTQGMFSGIRATNFINTLLNLGYFKVAEAWLQKELRLQAVSLHNIHQGDDVWISNQSRLWAIGLYRVLESSGLVFQPAKQLFDVNLGEFLRVVYVSGACRGYLARAIGTLIMKPIQNTDVVSPAERAIALNSQINHLVRRGFTSAGADLIWHAIVPYAARAKLVHGAITIPVAYLMLPFLDHGLDLGPPMTAAKRATPVTPIPTMALCSRALEECVPSRMAHDYVGVISRGLRRSLRSEELEATLHGTNVIGSMRQIDRTQCLRAHERDLRKWLDRLKLPPVTRTHAEYETMKEGETANPLFEVWLTRLSSGDMEKVTPVVKSRMGVVMAAIGLSPFRSLSNTMTATGLDALSAAEVAITSCP</sequence>
<feature type="transmembrane region" description="Helical" evidence="5">
    <location>
        <begin position="236"/>
        <end position="255"/>
    </location>
</feature>
<name>A0A0D4BTC5_9VIRU</name>
<keyword evidence="5" id="KW-0693">Viral RNA replication</keyword>
<organism evidence="6">
    <name type="scientific">dsRNA virus environmental sample</name>
    <dbReference type="NCBI Taxonomy" id="1075826"/>
    <lineage>
        <taxon>Viruses</taxon>
        <taxon>Riboviria</taxon>
        <taxon>dsRNA viruses</taxon>
        <taxon>environmental samples</taxon>
    </lineage>
</organism>
<dbReference type="SUPFAM" id="SSF56672">
    <property type="entry name" value="DNA/RNA polymerases"/>
    <property type="match status" value="1"/>
</dbReference>
<evidence type="ECO:0000256" key="1">
    <source>
        <dbReference type="ARBA" id="ARBA00022679"/>
    </source>
</evidence>
<dbReference type="Pfam" id="PF02123">
    <property type="entry name" value="RdRP_4"/>
    <property type="match status" value="1"/>
</dbReference>
<evidence type="ECO:0000256" key="2">
    <source>
        <dbReference type="ARBA" id="ARBA00022695"/>
    </source>
</evidence>
<keyword evidence="1 5" id="KW-0808">Transferase</keyword>
<proteinExistence type="predicted"/>
<feature type="non-terminal residue" evidence="6">
    <location>
        <position position="934"/>
    </location>
</feature>
<dbReference type="GO" id="GO:0003968">
    <property type="term" value="F:RNA-directed RNA polymerase activity"/>
    <property type="evidence" value="ECO:0007669"/>
    <property type="project" value="UniProtKB-KW"/>
</dbReference>
<keyword evidence="5" id="KW-0812">Transmembrane</keyword>
<evidence type="ECO:0000256" key="3">
    <source>
        <dbReference type="ARBA" id="ARBA00022741"/>
    </source>
</evidence>
<keyword evidence="5" id="KW-0696">RNA-directed RNA polymerase</keyword>
<dbReference type="GO" id="GO:0003723">
    <property type="term" value="F:RNA binding"/>
    <property type="evidence" value="ECO:0007669"/>
    <property type="project" value="InterPro"/>
</dbReference>
<dbReference type="InterPro" id="IPR001795">
    <property type="entry name" value="RNA-dir_pol_luteovirus"/>
</dbReference>
<dbReference type="EMBL" id="KP642128">
    <property type="protein sequence ID" value="AJT39589.1"/>
    <property type="molecule type" value="Genomic_RNA"/>
</dbReference>
<keyword evidence="3 5" id="KW-0547">Nucleotide-binding</keyword>
<dbReference type="EC" id="2.7.7.48" evidence="5"/>
<protein>
    <recommendedName>
        <fullName evidence="5">RNA-directed RNA polymerase</fullName>
        <ecNumber evidence="5">2.7.7.48</ecNumber>
    </recommendedName>
</protein>
<comment type="catalytic activity">
    <reaction evidence="4 5">
        <text>RNA(n) + a ribonucleoside 5'-triphosphate = RNA(n+1) + diphosphate</text>
        <dbReference type="Rhea" id="RHEA:21248"/>
        <dbReference type="Rhea" id="RHEA-COMP:14527"/>
        <dbReference type="Rhea" id="RHEA-COMP:17342"/>
        <dbReference type="ChEBI" id="CHEBI:33019"/>
        <dbReference type="ChEBI" id="CHEBI:61557"/>
        <dbReference type="ChEBI" id="CHEBI:140395"/>
        <dbReference type="EC" id="2.7.7.48"/>
    </reaction>
</comment>
<keyword evidence="5" id="KW-0472">Membrane</keyword>
<dbReference type="InterPro" id="IPR043502">
    <property type="entry name" value="DNA/RNA_pol_sf"/>
</dbReference>
<accession>A0A0D4BTC5</accession>
<reference evidence="6" key="1">
    <citation type="journal article" date="2015" name="Front. Microbiol.">
        <title>RNA shotgun metagenomic sequencing of northern California (USA) mosquitoes uncovers viruses, bacteria, and fungi.</title>
        <authorList>
            <person name="Chandler J.A."/>
            <person name="Liu R.M."/>
            <person name="Bennett S.N."/>
        </authorList>
    </citation>
    <scope>NUCLEOTIDE SEQUENCE</scope>
</reference>
<evidence type="ECO:0000256" key="4">
    <source>
        <dbReference type="ARBA" id="ARBA00048744"/>
    </source>
</evidence>
<dbReference type="GO" id="GO:0000166">
    <property type="term" value="F:nucleotide binding"/>
    <property type="evidence" value="ECO:0007669"/>
    <property type="project" value="UniProtKB-KW"/>
</dbReference>
<keyword evidence="2 5" id="KW-0548">Nucleotidyltransferase</keyword>
<evidence type="ECO:0000313" key="6">
    <source>
        <dbReference type="EMBL" id="AJT39589.1"/>
    </source>
</evidence>